<evidence type="ECO:0000256" key="2">
    <source>
        <dbReference type="ARBA" id="ARBA00022679"/>
    </source>
</evidence>
<keyword evidence="12" id="KW-1185">Reference proteome</keyword>
<proteinExistence type="predicted"/>
<comment type="caution">
    <text evidence="11">The sequence shown here is derived from an EMBL/GenBank/DDBJ whole genome shotgun (WGS) entry which is preliminary data.</text>
</comment>
<dbReference type="PROSITE" id="PS51473">
    <property type="entry name" value="GNK2"/>
    <property type="match status" value="1"/>
</dbReference>
<evidence type="ECO:0000259" key="10">
    <source>
        <dbReference type="PROSITE" id="PS51473"/>
    </source>
</evidence>
<keyword evidence="7" id="KW-0067">ATP-binding</keyword>
<evidence type="ECO:0000256" key="8">
    <source>
        <dbReference type="ARBA" id="ARBA00023170"/>
    </source>
</evidence>
<keyword evidence="8" id="KW-0675">Receptor</keyword>
<sequence length="262" mass="27207">MDDKKTNVSAHGYGTSAVKKGPNTVFGLGQCQQKNSPVDCKLCFAEAIDPAADRAVCGKKTEGNYTGAAGPRAKKAAVRAALANVSAAAAAPGSQGFGAGSAKKSGATAFALAQCWEKKNATACAQCLGAASGAVAACAPATEGRAKKTGCYLRYSTQRFWNVNATAGSGSSGNNGVVWILVGSFLSALAVVLIIAFLAWKKRILRRKNGCNSFIDMYGDGLSVRIAQSSLNFKYEELRKATNYFDPSNKLGQGSYGAVYKV</sequence>
<keyword evidence="9" id="KW-1133">Transmembrane helix</keyword>
<dbReference type="STRING" id="888268.A0A1E5UUG8"/>
<dbReference type="OrthoDB" id="1938319at2759"/>
<dbReference type="Pfam" id="PF01657">
    <property type="entry name" value="Stress-antifung"/>
    <property type="match status" value="1"/>
</dbReference>
<dbReference type="GO" id="GO:0005524">
    <property type="term" value="F:ATP binding"/>
    <property type="evidence" value="ECO:0007669"/>
    <property type="project" value="UniProtKB-KW"/>
</dbReference>
<accession>A0A1E5UUG8</accession>
<dbReference type="GO" id="GO:0004674">
    <property type="term" value="F:protein serine/threonine kinase activity"/>
    <property type="evidence" value="ECO:0007669"/>
    <property type="project" value="UniProtKB-KW"/>
</dbReference>
<dbReference type="Gene3D" id="3.30.430.20">
    <property type="entry name" value="Gnk2 domain, C-X8-C-X2-C motif"/>
    <property type="match status" value="2"/>
</dbReference>
<keyword evidence="6" id="KW-0418">Kinase</keyword>
<dbReference type="AlphaFoldDB" id="A0A1E5UUG8"/>
<keyword evidence="9" id="KW-0472">Membrane</keyword>
<dbReference type="Gene3D" id="3.30.200.20">
    <property type="entry name" value="Phosphorylase Kinase, domain 1"/>
    <property type="match status" value="1"/>
</dbReference>
<dbReference type="InterPro" id="IPR038408">
    <property type="entry name" value="GNK2_sf"/>
</dbReference>
<dbReference type="PANTHER" id="PTHR47973">
    <property type="entry name" value="CYSTEINE-RICH RECEPTOR-LIKE PROTEIN KINASE 3"/>
    <property type="match status" value="1"/>
</dbReference>
<feature type="transmembrane region" description="Helical" evidence="9">
    <location>
        <begin position="177"/>
        <end position="200"/>
    </location>
</feature>
<evidence type="ECO:0000256" key="5">
    <source>
        <dbReference type="ARBA" id="ARBA00022741"/>
    </source>
</evidence>
<evidence type="ECO:0000256" key="1">
    <source>
        <dbReference type="ARBA" id="ARBA00022527"/>
    </source>
</evidence>
<evidence type="ECO:0000256" key="3">
    <source>
        <dbReference type="ARBA" id="ARBA00022729"/>
    </source>
</evidence>
<dbReference type="FunFam" id="3.30.430.20:FF:000015">
    <property type="entry name" value="Cysteine-rich receptor-like protein kinase 3"/>
    <property type="match status" value="1"/>
</dbReference>
<keyword evidence="3" id="KW-0732">Signal</keyword>
<keyword evidence="2" id="KW-0808">Transferase</keyword>
<feature type="domain" description="Gnk2-homologous" evidence="10">
    <location>
        <begin position="56"/>
        <end position="160"/>
    </location>
</feature>
<evidence type="ECO:0000256" key="7">
    <source>
        <dbReference type="ARBA" id="ARBA00022840"/>
    </source>
</evidence>
<keyword evidence="1" id="KW-0723">Serine/threonine-protein kinase</keyword>
<evidence type="ECO:0000313" key="12">
    <source>
        <dbReference type="Proteomes" id="UP000095767"/>
    </source>
</evidence>
<keyword evidence="4" id="KW-0677">Repeat</keyword>
<evidence type="ECO:0000256" key="4">
    <source>
        <dbReference type="ARBA" id="ARBA00022737"/>
    </source>
</evidence>
<evidence type="ECO:0000313" key="11">
    <source>
        <dbReference type="EMBL" id="OEL16507.1"/>
    </source>
</evidence>
<evidence type="ECO:0000256" key="9">
    <source>
        <dbReference type="SAM" id="Phobius"/>
    </source>
</evidence>
<dbReference type="CDD" id="cd23509">
    <property type="entry name" value="Gnk2-like"/>
    <property type="match status" value="1"/>
</dbReference>
<dbReference type="InterPro" id="IPR002902">
    <property type="entry name" value="GNK2"/>
</dbReference>
<keyword evidence="5" id="KW-0547">Nucleotide-binding</keyword>
<gene>
    <name evidence="11" type="ORF">BAE44_0022475</name>
</gene>
<dbReference type="InterPro" id="IPR052059">
    <property type="entry name" value="CR_Ser/Thr_kinase"/>
</dbReference>
<dbReference type="EMBL" id="LWDX02062722">
    <property type="protein sequence ID" value="OEL16507.1"/>
    <property type="molecule type" value="Genomic_DNA"/>
</dbReference>
<keyword evidence="9" id="KW-0812">Transmembrane</keyword>
<name>A0A1E5UUG8_9POAL</name>
<organism evidence="11 12">
    <name type="scientific">Dichanthelium oligosanthes</name>
    <dbReference type="NCBI Taxonomy" id="888268"/>
    <lineage>
        <taxon>Eukaryota</taxon>
        <taxon>Viridiplantae</taxon>
        <taxon>Streptophyta</taxon>
        <taxon>Embryophyta</taxon>
        <taxon>Tracheophyta</taxon>
        <taxon>Spermatophyta</taxon>
        <taxon>Magnoliopsida</taxon>
        <taxon>Liliopsida</taxon>
        <taxon>Poales</taxon>
        <taxon>Poaceae</taxon>
        <taxon>PACMAD clade</taxon>
        <taxon>Panicoideae</taxon>
        <taxon>Panicodae</taxon>
        <taxon>Paniceae</taxon>
        <taxon>Dichantheliinae</taxon>
        <taxon>Dichanthelium</taxon>
    </lineage>
</organism>
<reference evidence="11 12" key="1">
    <citation type="submission" date="2016-09" db="EMBL/GenBank/DDBJ databases">
        <title>The draft genome of Dichanthelium oligosanthes: A C3 panicoid grass species.</title>
        <authorList>
            <person name="Studer A.J."/>
            <person name="Schnable J.C."/>
            <person name="Brutnell T.P."/>
        </authorList>
    </citation>
    <scope>NUCLEOTIDE SEQUENCE [LARGE SCALE GENOMIC DNA]</scope>
    <source>
        <strain evidence="12">cv. Kellogg 1175</strain>
        <tissue evidence="11">Leaf</tissue>
    </source>
</reference>
<protein>
    <recommendedName>
        <fullName evidence="10">Gnk2-homologous domain-containing protein</fullName>
    </recommendedName>
</protein>
<dbReference type="Proteomes" id="UP000095767">
    <property type="component" value="Unassembled WGS sequence"/>
</dbReference>
<evidence type="ECO:0000256" key="6">
    <source>
        <dbReference type="ARBA" id="ARBA00022777"/>
    </source>
</evidence>